<feature type="compositionally biased region" description="Basic and acidic residues" evidence="1">
    <location>
        <begin position="57"/>
        <end position="77"/>
    </location>
</feature>
<accession>A0A645AN01</accession>
<dbReference type="AlphaFoldDB" id="A0A645AN01"/>
<proteinExistence type="predicted"/>
<protein>
    <submittedName>
        <fullName evidence="2">Uncharacterized protein</fullName>
    </submittedName>
</protein>
<sequence>MDKTRTCSSQNAREYRHIDVSTLKHRPEAEVCSAEHYGFNSDVADTCFLADGLPKSGKGDRSGHSDCGGEKAGEYHQFHAKPPCT</sequence>
<feature type="region of interest" description="Disordered" evidence="1">
    <location>
        <begin position="56"/>
        <end position="85"/>
    </location>
</feature>
<gene>
    <name evidence="2" type="ORF">SDC9_101074</name>
</gene>
<dbReference type="EMBL" id="VSSQ01014735">
    <property type="protein sequence ID" value="MPM54296.1"/>
    <property type="molecule type" value="Genomic_DNA"/>
</dbReference>
<evidence type="ECO:0000313" key="2">
    <source>
        <dbReference type="EMBL" id="MPM54296.1"/>
    </source>
</evidence>
<reference evidence="2" key="1">
    <citation type="submission" date="2019-08" db="EMBL/GenBank/DDBJ databases">
        <authorList>
            <person name="Kucharzyk K."/>
            <person name="Murdoch R.W."/>
            <person name="Higgins S."/>
            <person name="Loffler F."/>
        </authorList>
    </citation>
    <scope>NUCLEOTIDE SEQUENCE</scope>
</reference>
<comment type="caution">
    <text evidence="2">The sequence shown here is derived from an EMBL/GenBank/DDBJ whole genome shotgun (WGS) entry which is preliminary data.</text>
</comment>
<organism evidence="2">
    <name type="scientific">bioreactor metagenome</name>
    <dbReference type="NCBI Taxonomy" id="1076179"/>
    <lineage>
        <taxon>unclassified sequences</taxon>
        <taxon>metagenomes</taxon>
        <taxon>ecological metagenomes</taxon>
    </lineage>
</organism>
<name>A0A645AN01_9ZZZZ</name>
<evidence type="ECO:0000256" key="1">
    <source>
        <dbReference type="SAM" id="MobiDB-lite"/>
    </source>
</evidence>